<dbReference type="PROSITE" id="PS00622">
    <property type="entry name" value="HTH_LUXR_1"/>
    <property type="match status" value="1"/>
</dbReference>
<dbReference type="SUPFAM" id="SSF52540">
    <property type="entry name" value="P-loop containing nucleoside triphosphate hydrolases"/>
    <property type="match status" value="1"/>
</dbReference>
<protein>
    <submittedName>
        <fullName evidence="2">LuxR family transcriptional regulator</fullName>
    </submittedName>
</protein>
<dbReference type="InterPro" id="IPR019734">
    <property type="entry name" value="TPR_rpt"/>
</dbReference>
<evidence type="ECO:0000313" key="2">
    <source>
        <dbReference type="EMBL" id="QSE88213.1"/>
    </source>
</evidence>
<organism evidence="2 3">
    <name type="scientific">Rhodococcus pseudokoreensis</name>
    <dbReference type="NCBI Taxonomy" id="2811421"/>
    <lineage>
        <taxon>Bacteria</taxon>
        <taxon>Bacillati</taxon>
        <taxon>Actinomycetota</taxon>
        <taxon>Actinomycetes</taxon>
        <taxon>Mycobacteriales</taxon>
        <taxon>Nocardiaceae</taxon>
        <taxon>Rhodococcus</taxon>
    </lineage>
</organism>
<gene>
    <name evidence="2" type="ORF">JWS13_06065</name>
</gene>
<evidence type="ECO:0000313" key="3">
    <source>
        <dbReference type="Proteomes" id="UP000662986"/>
    </source>
</evidence>
<dbReference type="SMART" id="SM00028">
    <property type="entry name" value="TPR"/>
    <property type="match status" value="2"/>
</dbReference>
<feature type="domain" description="HTH luxR-type" evidence="1">
    <location>
        <begin position="702"/>
        <end position="767"/>
    </location>
</feature>
<keyword evidence="3" id="KW-1185">Reference proteome</keyword>
<dbReference type="EMBL" id="CP070619">
    <property type="protein sequence ID" value="QSE88213.1"/>
    <property type="molecule type" value="Genomic_DNA"/>
</dbReference>
<dbReference type="PROSITE" id="PS50043">
    <property type="entry name" value="HTH_LUXR_2"/>
    <property type="match status" value="1"/>
</dbReference>
<dbReference type="InterPro" id="IPR000792">
    <property type="entry name" value="Tscrpt_reg_LuxR_C"/>
</dbReference>
<dbReference type="SUPFAM" id="SSF46894">
    <property type="entry name" value="C-terminal effector domain of the bipartite response regulators"/>
    <property type="match status" value="1"/>
</dbReference>
<reference evidence="2 3" key="2">
    <citation type="journal article" date="2022" name="Arch. Microbiol.">
        <title>Rhodococcus pseudokoreensis sp. nov. isolated from the rhizosphere of young M26 apple rootstocks.</title>
        <authorList>
            <person name="Kampfer P."/>
            <person name="Glaeser S.P."/>
            <person name="Blom J."/>
            <person name="Wolf J."/>
            <person name="Benning S."/>
            <person name="Schloter M."/>
            <person name="Neumann-Schaal M."/>
        </authorList>
    </citation>
    <scope>NUCLEOTIDE SEQUENCE [LARGE SCALE GENOMIC DNA]</scope>
    <source>
        <strain evidence="2 3">R79</strain>
    </source>
</reference>
<reference evidence="2 3" key="1">
    <citation type="journal article" date="2021" name="Microbiol. Resour. Announc.">
        <title>Complete Genome Sequences of Two Rhodococcus sp. Strains with Large and Linear Chromosomes, Isolated from Apple Rhizosphere.</title>
        <authorList>
            <person name="Benning S."/>
            <person name="Brugnone N."/>
            <person name="Siani R."/>
            <person name="Kublik S."/>
            <person name="Schloter M."/>
            <person name="Rad V."/>
        </authorList>
    </citation>
    <scope>NUCLEOTIDE SEQUENCE [LARGE SCALE GENOMIC DNA]</scope>
    <source>
        <strain evidence="2 3">R79</strain>
    </source>
</reference>
<dbReference type="SMART" id="SM00421">
    <property type="entry name" value="HTH_LUXR"/>
    <property type="match status" value="1"/>
</dbReference>
<proteinExistence type="predicted"/>
<dbReference type="Gene3D" id="3.40.50.300">
    <property type="entry name" value="P-loop containing nucleotide triphosphate hydrolases"/>
    <property type="match status" value="1"/>
</dbReference>
<dbReference type="PANTHER" id="PTHR47691:SF3">
    <property type="entry name" value="HTH-TYPE TRANSCRIPTIONAL REGULATOR RV0890C-RELATED"/>
    <property type="match status" value="1"/>
</dbReference>
<dbReference type="InterPro" id="IPR016032">
    <property type="entry name" value="Sig_transdc_resp-reg_C-effctor"/>
</dbReference>
<dbReference type="Gene3D" id="1.10.10.10">
    <property type="entry name" value="Winged helix-like DNA-binding domain superfamily/Winged helix DNA-binding domain"/>
    <property type="match status" value="1"/>
</dbReference>
<dbReference type="RefSeq" id="WP_206004966.1">
    <property type="nucleotide sequence ID" value="NZ_CP070619.1"/>
</dbReference>
<sequence>MVRRDARLRDTLPVEITSLVGRQTETAEVKRLLAHSRLVTLIGPGGVGKTRLGYHVARQVRGAFADGVWTIPLADLSQPDLIATTVAARIGISLSAGDDLGDLVAAIDDRQMLLVLDNCEHLVDAAADLTFALLRGCPSLRVLATSREVLRVEGEAPFRVPPLALPCREAGLQPGAAQSYAGVALFLERAGALNPDIAAGRYDEQSVVELCRQLDGLPLAIELAAAGSRWLSVESMLTHGGDPLAPATRVSRSTPERHRSLRASLDYSYELCTSQARVLWARLSVFRGGATLDAVQAVCAGPDLPADAVWTALCELTDKSLVVLDGSRYTMLETIRLYGAQRLDQAGELEAVRETHLRHVLAMAESVEEGWFGPHQLRLLSLVSADQANVRAALEGALTSPGRAGTGLRIASSLWMFWISLGLPGEGRRWLSRLLAASEPTDPERAAALWIHGFLCAVNGDYPAAREQLAECERTAAKVGDAASAAHARSSLGVAELFDGRLEPAIEHLEAGVEMERAVPGGPPYLADALLNLGLAYCYLGRLDEAHEVLTEASHLCAAYGEGLLLSWALAFLGLEELLRGHAESAAGLARESLVRKRALDNRQGIVWAIELLAWTAVEVGDAQRAAVLFGVGEAHAGDFGPPFHGFGGMREWHDRYAARAATGLGVSGYRSALGHGRRLTLDEAASVALGEMLAKPDDIDNPLQDLPLTRREQEIARLVATGKTNREIADELVISPRTVDTHVQRILTKLDFTSRSQVAALIATTRSPAPPAPA</sequence>
<dbReference type="Pfam" id="PF00196">
    <property type="entry name" value="GerE"/>
    <property type="match status" value="1"/>
</dbReference>
<dbReference type="InterPro" id="IPR011990">
    <property type="entry name" value="TPR-like_helical_dom_sf"/>
</dbReference>
<dbReference type="PRINTS" id="PR00364">
    <property type="entry name" value="DISEASERSIST"/>
</dbReference>
<accession>A0A974VZ09</accession>
<dbReference type="Gene3D" id="1.25.40.10">
    <property type="entry name" value="Tetratricopeptide repeat domain"/>
    <property type="match status" value="1"/>
</dbReference>
<dbReference type="Proteomes" id="UP000662986">
    <property type="component" value="Chromosome"/>
</dbReference>
<dbReference type="InterPro" id="IPR036388">
    <property type="entry name" value="WH-like_DNA-bd_sf"/>
</dbReference>
<dbReference type="PRINTS" id="PR00038">
    <property type="entry name" value="HTHLUXR"/>
</dbReference>
<dbReference type="PANTHER" id="PTHR47691">
    <property type="entry name" value="REGULATOR-RELATED"/>
    <property type="match status" value="1"/>
</dbReference>
<dbReference type="SUPFAM" id="SSF48452">
    <property type="entry name" value="TPR-like"/>
    <property type="match status" value="1"/>
</dbReference>
<name>A0A974VZ09_9NOCA</name>
<dbReference type="InterPro" id="IPR027417">
    <property type="entry name" value="P-loop_NTPase"/>
</dbReference>
<evidence type="ECO:0000259" key="1">
    <source>
        <dbReference type="PROSITE" id="PS50043"/>
    </source>
</evidence>
<dbReference type="CDD" id="cd06170">
    <property type="entry name" value="LuxR_C_like"/>
    <property type="match status" value="1"/>
</dbReference>